<dbReference type="PANTHER" id="PTHR42732:SF1">
    <property type="entry name" value="BETA-MANNOSIDASE"/>
    <property type="match status" value="1"/>
</dbReference>
<evidence type="ECO:0000259" key="5">
    <source>
        <dbReference type="Pfam" id="PF02836"/>
    </source>
</evidence>
<dbReference type="SUPFAM" id="SSF51445">
    <property type="entry name" value="(Trans)glycosidases"/>
    <property type="match status" value="1"/>
</dbReference>
<evidence type="ECO:0000259" key="6">
    <source>
        <dbReference type="Pfam" id="PF02837"/>
    </source>
</evidence>
<evidence type="ECO:0000256" key="3">
    <source>
        <dbReference type="ARBA" id="ARBA00023295"/>
    </source>
</evidence>
<comment type="similarity">
    <text evidence="1">Belongs to the glycosyl hydrolase 2 family.</text>
</comment>
<feature type="domain" description="Glycoside hydrolase family 2 immunoglobulin-like beta-sandwich" evidence="4">
    <location>
        <begin position="196"/>
        <end position="300"/>
    </location>
</feature>
<dbReference type="Pfam" id="PF16355">
    <property type="entry name" value="DUF4982"/>
    <property type="match status" value="1"/>
</dbReference>
<dbReference type="InterPro" id="IPR008979">
    <property type="entry name" value="Galactose-bd-like_sf"/>
</dbReference>
<feature type="domain" description="DUF4982" evidence="7">
    <location>
        <begin position="678"/>
        <end position="727"/>
    </location>
</feature>
<dbReference type="Gene3D" id="2.60.40.10">
    <property type="entry name" value="Immunoglobulins"/>
    <property type="match status" value="3"/>
</dbReference>
<organism evidence="9 10">
    <name type="scientific">Thalassotalea agarivorans</name>
    <name type="common">Thalassomonas agarivorans</name>
    <dbReference type="NCBI Taxonomy" id="349064"/>
    <lineage>
        <taxon>Bacteria</taxon>
        <taxon>Pseudomonadati</taxon>
        <taxon>Pseudomonadota</taxon>
        <taxon>Gammaproteobacteria</taxon>
        <taxon>Alteromonadales</taxon>
        <taxon>Colwelliaceae</taxon>
        <taxon>Thalassotalea</taxon>
    </lineage>
</organism>
<evidence type="ECO:0000313" key="9">
    <source>
        <dbReference type="EMBL" id="SES94905.1"/>
    </source>
</evidence>
<dbReference type="InterPro" id="IPR013783">
    <property type="entry name" value="Ig-like_fold"/>
</dbReference>
<proteinExistence type="inferred from homology"/>
<dbReference type="InterPro" id="IPR023232">
    <property type="entry name" value="Glyco_hydro_2_AS"/>
</dbReference>
<feature type="domain" description="Glycoside hydrolase family 2" evidence="8">
    <location>
        <begin position="745"/>
        <end position="839"/>
    </location>
</feature>
<feature type="domain" description="Glycosyl hydrolases family 2 sugar binding" evidence="6">
    <location>
        <begin position="36"/>
        <end position="184"/>
    </location>
</feature>
<dbReference type="PANTHER" id="PTHR42732">
    <property type="entry name" value="BETA-GALACTOSIDASE"/>
    <property type="match status" value="1"/>
</dbReference>
<keyword evidence="10" id="KW-1185">Reference proteome</keyword>
<evidence type="ECO:0000259" key="8">
    <source>
        <dbReference type="Pfam" id="PF18565"/>
    </source>
</evidence>
<dbReference type="Gene3D" id="3.20.20.80">
    <property type="entry name" value="Glycosidases"/>
    <property type="match status" value="1"/>
</dbReference>
<feature type="domain" description="Glycoside hydrolase family 2 catalytic" evidence="5">
    <location>
        <begin position="306"/>
        <end position="441"/>
    </location>
</feature>
<dbReference type="InterPro" id="IPR040605">
    <property type="entry name" value="Glyco_hydro2_dom5"/>
</dbReference>
<gene>
    <name evidence="9" type="ORF">SAMN05660429_00742</name>
</gene>
<evidence type="ECO:0000259" key="4">
    <source>
        <dbReference type="Pfam" id="PF00703"/>
    </source>
</evidence>
<dbReference type="InterPro" id="IPR017853">
    <property type="entry name" value="GH"/>
</dbReference>
<dbReference type="Gene3D" id="2.60.120.260">
    <property type="entry name" value="Galactose-binding domain-like"/>
    <property type="match status" value="1"/>
</dbReference>
<dbReference type="InterPro" id="IPR006104">
    <property type="entry name" value="Glyco_hydro_2_N"/>
</dbReference>
<dbReference type="InterPro" id="IPR051913">
    <property type="entry name" value="GH2_Domain-Containing"/>
</dbReference>
<dbReference type="Pfam" id="PF18565">
    <property type="entry name" value="Glyco_hydro2_C5"/>
    <property type="match status" value="1"/>
</dbReference>
<name>A0A1I0AL40_THASX</name>
<evidence type="ECO:0000259" key="7">
    <source>
        <dbReference type="Pfam" id="PF16355"/>
    </source>
</evidence>
<dbReference type="GO" id="GO:0005975">
    <property type="term" value="P:carbohydrate metabolic process"/>
    <property type="evidence" value="ECO:0007669"/>
    <property type="project" value="InterPro"/>
</dbReference>
<evidence type="ECO:0000256" key="1">
    <source>
        <dbReference type="ARBA" id="ARBA00007401"/>
    </source>
</evidence>
<dbReference type="InterPro" id="IPR006101">
    <property type="entry name" value="Glyco_hydro_2"/>
</dbReference>
<evidence type="ECO:0008006" key="11">
    <source>
        <dbReference type="Google" id="ProtNLM"/>
    </source>
</evidence>
<evidence type="ECO:0000256" key="2">
    <source>
        <dbReference type="ARBA" id="ARBA00022801"/>
    </source>
</evidence>
<dbReference type="InterPro" id="IPR036156">
    <property type="entry name" value="Beta-gal/glucu_dom_sf"/>
</dbReference>
<dbReference type="PRINTS" id="PR00132">
    <property type="entry name" value="GLHYDRLASE2"/>
</dbReference>
<keyword evidence="3" id="KW-0326">Glycosidase</keyword>
<dbReference type="SUPFAM" id="SSF49303">
    <property type="entry name" value="beta-Galactosidase/glucuronidase domain"/>
    <property type="match status" value="1"/>
</dbReference>
<protein>
    <recommendedName>
        <fullName evidence="11">Beta-galactosidase</fullName>
    </recommendedName>
</protein>
<reference evidence="9 10" key="1">
    <citation type="submission" date="2016-10" db="EMBL/GenBank/DDBJ databases">
        <authorList>
            <person name="de Groot N.N."/>
        </authorList>
    </citation>
    <scope>NUCLEOTIDE SEQUENCE [LARGE SCALE GENOMIC DNA]</scope>
    <source>
        <strain evidence="9 10">DSM 19706</strain>
    </source>
</reference>
<dbReference type="InterPro" id="IPR006103">
    <property type="entry name" value="Glyco_hydro_2_cat"/>
</dbReference>
<dbReference type="InterPro" id="IPR032311">
    <property type="entry name" value="DUF4982"/>
</dbReference>
<dbReference type="Pfam" id="PF02837">
    <property type="entry name" value="Glyco_hydro_2_N"/>
    <property type="match status" value="1"/>
</dbReference>
<dbReference type="Proteomes" id="UP000199308">
    <property type="component" value="Unassembled WGS sequence"/>
</dbReference>
<dbReference type="Pfam" id="PF00703">
    <property type="entry name" value="Glyco_hydro_2"/>
    <property type="match status" value="1"/>
</dbReference>
<keyword evidence="2" id="KW-0378">Hydrolase</keyword>
<dbReference type="InterPro" id="IPR006102">
    <property type="entry name" value="Ig-like_GH2"/>
</dbReference>
<dbReference type="STRING" id="349064.SAMN05660429_00742"/>
<dbReference type="EMBL" id="FOHK01000003">
    <property type="protein sequence ID" value="SES94905.1"/>
    <property type="molecule type" value="Genomic_DNA"/>
</dbReference>
<dbReference type="Pfam" id="PF02836">
    <property type="entry name" value="Glyco_hydro_2_C"/>
    <property type="match status" value="1"/>
</dbReference>
<dbReference type="SUPFAM" id="SSF49785">
    <property type="entry name" value="Galactose-binding domain-like"/>
    <property type="match status" value="1"/>
</dbReference>
<dbReference type="PROSITE" id="PS00608">
    <property type="entry name" value="GLYCOSYL_HYDROL_F2_2"/>
    <property type="match status" value="1"/>
</dbReference>
<dbReference type="OrthoDB" id="9758603at2"/>
<dbReference type="AlphaFoldDB" id="A0A1I0AL40"/>
<sequence length="846" mass="96124">MLTLTLLWGCNNSEQNTSAKEVTVNKAPQQRSINFNKGWSFRLIEESDTVNYSAADIKEDNWRQVNLPHDWSIKVPFSQEFNGATAYLPGGLGWYRKTFTSRSELSGKKVQLYFDGVYANAQVFINGTKVGERINGYSPFFVDLTKHLNPEGEENIVAVKVDHTNYIDSRWYTGSGIYRDVNLVVTDKLHIPIWGNFVTTPSVSKEKALVNAQVSVNNEHNSDKSLVVRSSITDQSGQLVAQQEKTVSLKANAKTVIEQTLDVTQPKLWDIDSPNLYVLTNTLVVDGNPIDSTTTKFGIRDFLFDKDKGFFLNGRNLKIKGVNLHHDAGLVGTAVPDDVWRRRLLALKDAGVNAIRTAHNPVSINFLDLCDELGLLVQAEIFDEWDNPKDKRLNQWERHSDDISRGYAEHFQEEAERDLKDSMLRDRNHPSIFMWSIGNEIEWTYPRYKAATGYFDMNAAGNYFYNPPFISPEEIYERFHTSEEGKYVLAETAKKLSKWVKEIDTSRPITANLILPSVSHISGYTDALDVIGYSYRRVIYDYGHELFPDKPIMGNENVVQWHEWKAIEERDFISGTFLWTGIDYLGEAHNAWPRKATPSGMLDTAGFKKPSYYMFKSLWQEEPVLYITSQTEEKSLYKSVQTDNSLIVEEKEPGKWQQRVWFWQDVNSHWNYQESEMVIVEVLTNCENVDLLLNGDSLGSKRLSDNPDRIIKWALPYTQGELKAVGCGKQYLVNSASKPVSAHIRVDKNAMEPSFNDVAHIELQLIDENGHAVSHAEEQILFSPSENIELLGVDNGDTSAMDSYNSNTLTTAKGKALAIVRAKDSSEGFVNVYLAGKKIQRISFNQ</sequence>
<accession>A0A1I0AL40</accession>
<evidence type="ECO:0000313" key="10">
    <source>
        <dbReference type="Proteomes" id="UP000199308"/>
    </source>
</evidence>
<dbReference type="GO" id="GO:0004553">
    <property type="term" value="F:hydrolase activity, hydrolyzing O-glycosyl compounds"/>
    <property type="evidence" value="ECO:0007669"/>
    <property type="project" value="InterPro"/>
</dbReference>